<evidence type="ECO:0000313" key="3">
    <source>
        <dbReference type="Proteomes" id="UP001303946"/>
    </source>
</evidence>
<organism evidence="2 3">
    <name type="scientific">Piscinibacter gummiphilus</name>
    <dbReference type="NCBI Taxonomy" id="946333"/>
    <lineage>
        <taxon>Bacteria</taxon>
        <taxon>Pseudomonadati</taxon>
        <taxon>Pseudomonadota</taxon>
        <taxon>Betaproteobacteria</taxon>
        <taxon>Burkholderiales</taxon>
        <taxon>Sphaerotilaceae</taxon>
        <taxon>Piscinibacter</taxon>
    </lineage>
</organism>
<dbReference type="Pfam" id="PF06123">
    <property type="entry name" value="CreD"/>
    <property type="match status" value="1"/>
</dbReference>
<sequence length="453" mass="48648">MKLNPLLAKALALAAIVGLLMLGLGRIGSLADERQQRFQEAVASVEQSQAGRQAVLGPVLHSQCSEEWDSTLGEGRERSTTTHRREFQLTATPRQLSVQAVVSMEPRYRGLFKVNTYVSRTQLTAQWPTLAALRPVAEHAGSRLACQPPTLMVGVSDARGIRQAKVQVAGDSLVVAAGTGHKSHPRGFHALLPEALRQANAPVTAEVTLELVGTADLAIAPVADDTRMKLDANWPHPSFGGRFLPVAREIRPDGFSATWQMSSLATTAPLDFARGAGLCGGQDGPEGKCIESFNVSFIDPVNPYSMSDRAIKYGLLFIALTFVAVGMVEVMRRLRVHPIQYLLVGSALSIFFLLLLSLSEHLSFGPSYALASAACVALLGFYGRYLLGGVRAGALFAAGIAGLYGALYLLLQMEQTSLVIGALLLFVVLAAVMVMTRRVDWYALLRAPTPANN</sequence>
<feature type="transmembrane region" description="Helical" evidence="1">
    <location>
        <begin position="394"/>
        <end position="411"/>
    </location>
</feature>
<dbReference type="NCBIfam" id="NF008712">
    <property type="entry name" value="PRK11715.1-1"/>
    <property type="match status" value="1"/>
</dbReference>
<gene>
    <name evidence="2" type="primary">creD</name>
    <name evidence="2" type="ORF">RXV79_26480</name>
</gene>
<dbReference type="PIRSF" id="PIRSF004548">
    <property type="entry name" value="CreD"/>
    <property type="match status" value="1"/>
</dbReference>
<name>A0ABZ0CTX3_9BURK</name>
<keyword evidence="1" id="KW-0812">Transmembrane</keyword>
<feature type="transmembrane region" description="Helical" evidence="1">
    <location>
        <begin position="364"/>
        <end position="382"/>
    </location>
</feature>
<evidence type="ECO:0000313" key="2">
    <source>
        <dbReference type="EMBL" id="WOB08433.1"/>
    </source>
</evidence>
<keyword evidence="1" id="KW-0472">Membrane</keyword>
<feature type="transmembrane region" description="Helical" evidence="1">
    <location>
        <begin position="310"/>
        <end position="328"/>
    </location>
</feature>
<dbReference type="RefSeq" id="WP_316701187.1">
    <property type="nucleotide sequence ID" value="NZ_CP136336.1"/>
</dbReference>
<dbReference type="Proteomes" id="UP001303946">
    <property type="component" value="Chromosome"/>
</dbReference>
<feature type="transmembrane region" description="Helical" evidence="1">
    <location>
        <begin position="417"/>
        <end position="436"/>
    </location>
</feature>
<protein>
    <submittedName>
        <fullName evidence="2">Cell envelope integrity protein CreD</fullName>
    </submittedName>
</protein>
<keyword evidence="3" id="KW-1185">Reference proteome</keyword>
<feature type="transmembrane region" description="Helical" evidence="1">
    <location>
        <begin position="340"/>
        <end position="358"/>
    </location>
</feature>
<reference evidence="2 3" key="1">
    <citation type="submission" date="2023-10" db="EMBL/GenBank/DDBJ databases">
        <title>Bacteria for the degradation of biodegradable plastic PBAT(Polybutylene adipate terephthalate).</title>
        <authorList>
            <person name="Weon H.-Y."/>
            <person name="Yeon J."/>
        </authorList>
    </citation>
    <scope>NUCLEOTIDE SEQUENCE [LARGE SCALE GENOMIC DNA]</scope>
    <source>
        <strain evidence="2 3">SBD 7-3</strain>
    </source>
</reference>
<dbReference type="PANTHER" id="PTHR30092:SF0">
    <property type="entry name" value="INNER MEMBRANE PROTEIN CRED"/>
    <property type="match status" value="1"/>
</dbReference>
<evidence type="ECO:0000256" key="1">
    <source>
        <dbReference type="SAM" id="Phobius"/>
    </source>
</evidence>
<dbReference type="PANTHER" id="PTHR30092">
    <property type="entry name" value="INNER MEMBRANE PROTEIN CRED"/>
    <property type="match status" value="1"/>
</dbReference>
<dbReference type="EMBL" id="CP136336">
    <property type="protein sequence ID" value="WOB08433.1"/>
    <property type="molecule type" value="Genomic_DNA"/>
</dbReference>
<proteinExistence type="predicted"/>
<dbReference type="InterPro" id="IPR010364">
    <property type="entry name" value="Uncharacterised_IM_CreD"/>
</dbReference>
<keyword evidence="1" id="KW-1133">Transmembrane helix</keyword>
<accession>A0ABZ0CTX3</accession>